<proteinExistence type="predicted"/>
<comment type="caution">
    <text evidence="1">The sequence shown here is derived from an EMBL/GenBank/DDBJ whole genome shotgun (WGS) entry which is preliminary data.</text>
</comment>
<name>A0ACC2WZ26_9TREE</name>
<accession>A0ACC2WZ26</accession>
<dbReference type="EMBL" id="JASBWU010000013">
    <property type="protein sequence ID" value="KAJ9117008.1"/>
    <property type="molecule type" value="Genomic_DNA"/>
</dbReference>
<keyword evidence="2" id="KW-1185">Reference proteome</keyword>
<protein>
    <submittedName>
        <fullName evidence="1">Uncharacterized protein</fullName>
    </submittedName>
</protein>
<organism evidence="1 2">
    <name type="scientific">Naganishia vaughanmartiniae</name>
    <dbReference type="NCBI Taxonomy" id="1424756"/>
    <lineage>
        <taxon>Eukaryota</taxon>
        <taxon>Fungi</taxon>
        <taxon>Dikarya</taxon>
        <taxon>Basidiomycota</taxon>
        <taxon>Agaricomycotina</taxon>
        <taxon>Tremellomycetes</taxon>
        <taxon>Filobasidiales</taxon>
        <taxon>Filobasidiaceae</taxon>
        <taxon>Naganishia</taxon>
    </lineage>
</organism>
<evidence type="ECO:0000313" key="2">
    <source>
        <dbReference type="Proteomes" id="UP001243375"/>
    </source>
</evidence>
<evidence type="ECO:0000313" key="1">
    <source>
        <dbReference type="EMBL" id="KAJ9117008.1"/>
    </source>
</evidence>
<reference evidence="1" key="1">
    <citation type="submission" date="2023-04" db="EMBL/GenBank/DDBJ databases">
        <title>Draft Genome sequencing of Naganishia species isolated from polar environments using Oxford Nanopore Technology.</title>
        <authorList>
            <person name="Leo P."/>
            <person name="Venkateswaran K."/>
        </authorList>
    </citation>
    <scope>NUCLEOTIDE SEQUENCE</scope>
    <source>
        <strain evidence="1">MNA-CCFEE 5425</strain>
    </source>
</reference>
<sequence>MSYHNDRDRDSDRRGSSRGGHVRGYDDPPEDYRAKVELLDLPGFLIEDQALCKRFINHYFTRLTHFPIDEVELFQVANTNPEAGEIAGLRCFITLPERDAWARLVKACDKDPPVKVSPDQAQVGEESDETLQFKNLEWKHLFNPKYMPTWSLIQRYETRGKVIQGESIRQLLYNRKVTFRVHRIITTKCLARAPFILHDDTRRLSTRKNNISSVRSIDRRPSAADSSERDGERGRPVEPVVSRADIVGPKDAGRPVSWDVEDGQLDDIAAQQNNTRSSTRQNAASPPDLRPADEFVGFPEHDEITDPWFDRHLEGNFKENLQWLERYREYLLRPELGAVKLSTIIPLFVEDRTVVVWQLARTWTRIDDVKIRQVAEGWAPAGRIGYISFISINDQQEILRKCSGYNFPKQVVQLRATAYWKAADELDKGGGPYLSVGEARSGEWCPVASKLFNGKLDPAAAAGRERYVYKPQKRGIPTGSSRMQRPPPSARDTLDFTTNVSYYDEPPAEPSDHTPDASPGHSYGPLPPPARASGPIPAGANEEQMKKMLQQFGSIEKIEISSVGDRNAIVKFRAHAGLTTAQAAARKAHPQARFPATYELSVKLADFQPAEEAIWIEWDRKNQSDANSVVEGTRPASRSSRNPPKYASTTESGGSTQGVPPVASVGGGVPASERVAESLDDVSALLRDGPSPSSPRPSPPPPLETIAAARLPPPPPIASGSARASVLDDAPSPTIRSFDADSSANTHSAFATSINATALGTAPPLRPTVPAAPQPRAAGFFARIPGRGRMQNAATAMAALVASQVGLVASEPAKRPSDEEDAREAAAAKRRRFE</sequence>
<dbReference type="Proteomes" id="UP001243375">
    <property type="component" value="Unassembled WGS sequence"/>
</dbReference>
<gene>
    <name evidence="1" type="ORF">QFC22_004666</name>
</gene>